<organism evidence="2 3">
    <name type="scientific">Tegillarca granosa</name>
    <name type="common">Malaysian cockle</name>
    <name type="synonym">Anadara granosa</name>
    <dbReference type="NCBI Taxonomy" id="220873"/>
    <lineage>
        <taxon>Eukaryota</taxon>
        <taxon>Metazoa</taxon>
        <taxon>Spiralia</taxon>
        <taxon>Lophotrochozoa</taxon>
        <taxon>Mollusca</taxon>
        <taxon>Bivalvia</taxon>
        <taxon>Autobranchia</taxon>
        <taxon>Pteriomorphia</taxon>
        <taxon>Arcoida</taxon>
        <taxon>Arcoidea</taxon>
        <taxon>Arcidae</taxon>
        <taxon>Tegillarca</taxon>
    </lineage>
</organism>
<protein>
    <recommendedName>
        <fullName evidence="1">SBSPON-like C-terminal domain-containing protein</fullName>
    </recommendedName>
</protein>
<evidence type="ECO:0000313" key="3">
    <source>
        <dbReference type="Proteomes" id="UP001217089"/>
    </source>
</evidence>
<feature type="domain" description="SBSPON-like C-terminal" evidence="1">
    <location>
        <begin position="2"/>
        <end position="65"/>
    </location>
</feature>
<dbReference type="Proteomes" id="UP001217089">
    <property type="component" value="Unassembled WGS sequence"/>
</dbReference>
<evidence type="ECO:0000259" key="1">
    <source>
        <dbReference type="Pfam" id="PF25031"/>
    </source>
</evidence>
<comment type="caution">
    <text evidence="2">The sequence shown here is derived from an EMBL/GenBank/DDBJ whole genome shotgun (WGS) entry which is preliminary data.</text>
</comment>
<name>A0ABQ9FAU8_TEGGR</name>
<evidence type="ECO:0000313" key="2">
    <source>
        <dbReference type="EMBL" id="KAJ8312750.1"/>
    </source>
</evidence>
<gene>
    <name evidence="2" type="ORF">KUTeg_010123</name>
</gene>
<accession>A0ABQ9FAU8</accession>
<sequence length="70" mass="7967">MTVGNQVCVECQPFVMHKELGVRCKGHGVYQNTTHWNAIGVPHCHGKWRMLTKHEPCTCNLAGEKDFIFL</sequence>
<dbReference type="Pfam" id="PF25031">
    <property type="entry name" value="SBSPON_C"/>
    <property type="match status" value="1"/>
</dbReference>
<dbReference type="EMBL" id="JARBDR010000440">
    <property type="protein sequence ID" value="KAJ8312750.1"/>
    <property type="molecule type" value="Genomic_DNA"/>
</dbReference>
<dbReference type="InterPro" id="IPR056801">
    <property type="entry name" value="SBSPON_C"/>
</dbReference>
<reference evidence="2 3" key="1">
    <citation type="submission" date="2022-12" db="EMBL/GenBank/DDBJ databases">
        <title>Chromosome-level genome of Tegillarca granosa.</title>
        <authorList>
            <person name="Kim J."/>
        </authorList>
    </citation>
    <scope>NUCLEOTIDE SEQUENCE [LARGE SCALE GENOMIC DNA]</scope>
    <source>
        <strain evidence="2">Teg-2019</strain>
        <tissue evidence="2">Adductor muscle</tissue>
    </source>
</reference>
<keyword evidence="3" id="KW-1185">Reference proteome</keyword>
<proteinExistence type="predicted"/>